<evidence type="ECO:0000256" key="4">
    <source>
        <dbReference type="SAM" id="MobiDB-lite"/>
    </source>
</evidence>
<evidence type="ECO:0000256" key="3">
    <source>
        <dbReference type="ARBA" id="ARBA00022840"/>
    </source>
</evidence>
<dbReference type="GO" id="GO:0016887">
    <property type="term" value="F:ATP hydrolysis activity"/>
    <property type="evidence" value="ECO:0007669"/>
    <property type="project" value="InterPro"/>
</dbReference>
<sequence>MADNTPLLDAQGLYVSLGGLPILRDVGLQVHSGEAVAILGGNGSGKSTTLRTVLGLIPFQEGSVRLFGTELANFHAWDRVGYVPQHSSLNVSNATVREIVSSGRLSHHRVFQWPSRQDRAHVTHALDLVGLTDRGRWPFVDLSGGQKQRALIARALTSEPELLIMDEPLAGVDLHSQAGLAGLLGQLRSDGLGLAVVLHEQGPMADVLDRWVTLCDGRIVTSETQGATDCAPEPAKTSSMGWLDPVAGVRR</sequence>
<evidence type="ECO:0000256" key="1">
    <source>
        <dbReference type="ARBA" id="ARBA00022448"/>
    </source>
</evidence>
<dbReference type="InterPro" id="IPR017871">
    <property type="entry name" value="ABC_transporter-like_CS"/>
</dbReference>
<dbReference type="InterPro" id="IPR050153">
    <property type="entry name" value="Metal_Ion_Import_ABC"/>
</dbReference>
<keyword evidence="1" id="KW-0813">Transport</keyword>
<dbReference type="PANTHER" id="PTHR42734">
    <property type="entry name" value="METAL TRANSPORT SYSTEM ATP-BINDING PROTEIN TM_0124-RELATED"/>
    <property type="match status" value="1"/>
</dbReference>
<keyword evidence="7" id="KW-1185">Reference proteome</keyword>
<evidence type="ECO:0000259" key="5">
    <source>
        <dbReference type="PROSITE" id="PS50893"/>
    </source>
</evidence>
<evidence type="ECO:0000313" key="7">
    <source>
        <dbReference type="Proteomes" id="UP000275256"/>
    </source>
</evidence>
<dbReference type="InterPro" id="IPR027417">
    <property type="entry name" value="P-loop_NTPase"/>
</dbReference>
<dbReference type="Pfam" id="PF00005">
    <property type="entry name" value="ABC_tran"/>
    <property type="match status" value="1"/>
</dbReference>
<feature type="region of interest" description="Disordered" evidence="4">
    <location>
        <begin position="226"/>
        <end position="251"/>
    </location>
</feature>
<keyword evidence="3 6" id="KW-0067">ATP-binding</keyword>
<dbReference type="SUPFAM" id="SSF52540">
    <property type="entry name" value="P-loop containing nucleoside triphosphate hydrolases"/>
    <property type="match status" value="1"/>
</dbReference>
<gene>
    <name evidence="6" type="ORF">EAX62_09525</name>
</gene>
<dbReference type="AlphaFoldDB" id="A0A3M0GRQ2"/>
<dbReference type="Gene3D" id="3.40.50.300">
    <property type="entry name" value="P-loop containing nucleotide triphosphate hydrolases"/>
    <property type="match status" value="1"/>
</dbReference>
<evidence type="ECO:0000313" key="6">
    <source>
        <dbReference type="EMBL" id="RMB59956.1"/>
    </source>
</evidence>
<dbReference type="GO" id="GO:0005524">
    <property type="term" value="F:ATP binding"/>
    <property type="evidence" value="ECO:0007669"/>
    <property type="project" value="UniProtKB-KW"/>
</dbReference>
<dbReference type="PROSITE" id="PS50893">
    <property type="entry name" value="ABC_TRANSPORTER_2"/>
    <property type="match status" value="1"/>
</dbReference>
<accession>A0A3M0GRQ2</accession>
<dbReference type="Proteomes" id="UP000275256">
    <property type="component" value="Unassembled WGS sequence"/>
</dbReference>
<evidence type="ECO:0000256" key="2">
    <source>
        <dbReference type="ARBA" id="ARBA00022741"/>
    </source>
</evidence>
<dbReference type="PROSITE" id="PS00211">
    <property type="entry name" value="ABC_TRANSPORTER_1"/>
    <property type="match status" value="1"/>
</dbReference>
<dbReference type="InterPro" id="IPR003439">
    <property type="entry name" value="ABC_transporter-like_ATP-bd"/>
</dbReference>
<keyword evidence="2" id="KW-0547">Nucleotide-binding</keyword>
<reference evidence="6 7" key="1">
    <citation type="submission" date="2018-10" db="EMBL/GenBank/DDBJ databases">
        <title>Tessaracoccus antarcticuss sp. nov., isolated from sediment.</title>
        <authorList>
            <person name="Zhou L.Y."/>
            <person name="Du Z.J."/>
        </authorList>
    </citation>
    <scope>NUCLEOTIDE SEQUENCE [LARGE SCALE GENOMIC DNA]</scope>
    <source>
        <strain evidence="6 7">JDX10</strain>
    </source>
</reference>
<proteinExistence type="predicted"/>
<name>A0A3M0GRQ2_9ACTN</name>
<dbReference type="EMBL" id="REFW01000002">
    <property type="protein sequence ID" value="RMB59956.1"/>
    <property type="molecule type" value="Genomic_DNA"/>
</dbReference>
<organism evidence="6 7">
    <name type="scientific">Tessaracoccus antarcticus</name>
    <dbReference type="NCBI Taxonomy" id="2479848"/>
    <lineage>
        <taxon>Bacteria</taxon>
        <taxon>Bacillati</taxon>
        <taxon>Actinomycetota</taxon>
        <taxon>Actinomycetes</taxon>
        <taxon>Propionibacteriales</taxon>
        <taxon>Propionibacteriaceae</taxon>
        <taxon>Tessaracoccus</taxon>
    </lineage>
</organism>
<dbReference type="InterPro" id="IPR003593">
    <property type="entry name" value="AAA+_ATPase"/>
</dbReference>
<dbReference type="SMART" id="SM00382">
    <property type="entry name" value="AAA"/>
    <property type="match status" value="1"/>
</dbReference>
<protein>
    <submittedName>
        <fullName evidence="6">ATP-binding cassette domain-containing protein</fullName>
    </submittedName>
</protein>
<feature type="domain" description="ABC transporter" evidence="5">
    <location>
        <begin position="8"/>
        <end position="241"/>
    </location>
</feature>
<dbReference type="RefSeq" id="WP_121901437.1">
    <property type="nucleotide sequence ID" value="NZ_REFW01000002.1"/>
</dbReference>
<dbReference type="OrthoDB" id="5296765at2"/>
<comment type="caution">
    <text evidence="6">The sequence shown here is derived from an EMBL/GenBank/DDBJ whole genome shotgun (WGS) entry which is preliminary data.</text>
</comment>